<proteinExistence type="predicted"/>
<accession>A0A6A2WTB7</accession>
<sequence>MKKGSDMRVFQDLETLLKRKRDLTGKFERISTMISSGNDSGERSMAARETVN</sequence>
<evidence type="ECO:0000313" key="2">
    <source>
        <dbReference type="EMBL" id="KAE8664522.1"/>
    </source>
</evidence>
<feature type="compositionally biased region" description="Basic and acidic residues" evidence="1">
    <location>
        <begin position="40"/>
        <end position="52"/>
    </location>
</feature>
<evidence type="ECO:0000313" key="3">
    <source>
        <dbReference type="Proteomes" id="UP000436088"/>
    </source>
</evidence>
<organism evidence="2 3">
    <name type="scientific">Hibiscus syriacus</name>
    <name type="common">Rose of Sharon</name>
    <dbReference type="NCBI Taxonomy" id="106335"/>
    <lineage>
        <taxon>Eukaryota</taxon>
        <taxon>Viridiplantae</taxon>
        <taxon>Streptophyta</taxon>
        <taxon>Embryophyta</taxon>
        <taxon>Tracheophyta</taxon>
        <taxon>Spermatophyta</taxon>
        <taxon>Magnoliopsida</taxon>
        <taxon>eudicotyledons</taxon>
        <taxon>Gunneridae</taxon>
        <taxon>Pentapetalae</taxon>
        <taxon>rosids</taxon>
        <taxon>malvids</taxon>
        <taxon>Malvales</taxon>
        <taxon>Malvaceae</taxon>
        <taxon>Malvoideae</taxon>
        <taxon>Hibiscus</taxon>
    </lineage>
</organism>
<name>A0A6A2WTB7_HIBSY</name>
<dbReference type="AlphaFoldDB" id="A0A6A2WTB7"/>
<feature type="region of interest" description="Disordered" evidence="1">
    <location>
        <begin position="33"/>
        <end position="52"/>
    </location>
</feature>
<keyword evidence="3" id="KW-1185">Reference proteome</keyword>
<reference evidence="2" key="1">
    <citation type="submission" date="2019-09" db="EMBL/GenBank/DDBJ databases">
        <title>Draft genome information of white flower Hibiscus syriacus.</title>
        <authorList>
            <person name="Kim Y.-M."/>
        </authorList>
    </citation>
    <scope>NUCLEOTIDE SEQUENCE [LARGE SCALE GENOMIC DNA]</scope>
    <source>
        <strain evidence="2">YM2019G1</strain>
    </source>
</reference>
<protein>
    <submittedName>
        <fullName evidence="2">Uncharacterized protein</fullName>
    </submittedName>
</protein>
<dbReference type="EMBL" id="VEPZ02001647">
    <property type="protein sequence ID" value="KAE8664522.1"/>
    <property type="molecule type" value="Genomic_DNA"/>
</dbReference>
<gene>
    <name evidence="2" type="ORF">F3Y22_tig00112761pilonHSYRG00017</name>
</gene>
<comment type="caution">
    <text evidence="2">The sequence shown here is derived from an EMBL/GenBank/DDBJ whole genome shotgun (WGS) entry which is preliminary data.</text>
</comment>
<dbReference type="Proteomes" id="UP000436088">
    <property type="component" value="Unassembled WGS sequence"/>
</dbReference>
<evidence type="ECO:0000256" key="1">
    <source>
        <dbReference type="SAM" id="MobiDB-lite"/>
    </source>
</evidence>